<reference evidence="18" key="2">
    <citation type="submission" date="2023-06" db="EMBL/GenBank/DDBJ databases">
        <authorList>
            <person name="Ma L."/>
            <person name="Liu K.-W."/>
            <person name="Li Z."/>
            <person name="Hsiao Y.-Y."/>
            <person name="Qi Y."/>
            <person name="Fu T."/>
            <person name="Tang G."/>
            <person name="Zhang D."/>
            <person name="Sun W.-H."/>
            <person name="Liu D.-K."/>
            <person name="Li Y."/>
            <person name="Chen G.-Z."/>
            <person name="Liu X.-D."/>
            <person name="Liao X.-Y."/>
            <person name="Jiang Y.-T."/>
            <person name="Yu X."/>
            <person name="Hao Y."/>
            <person name="Huang J."/>
            <person name="Zhao X.-W."/>
            <person name="Ke S."/>
            <person name="Chen Y.-Y."/>
            <person name="Wu W.-L."/>
            <person name="Hsu J.-L."/>
            <person name="Lin Y.-F."/>
            <person name="Huang M.-D."/>
            <person name="Li C.-Y."/>
            <person name="Huang L."/>
            <person name="Wang Z.-W."/>
            <person name="Zhao X."/>
            <person name="Zhong W.-Y."/>
            <person name="Peng D.-H."/>
            <person name="Ahmad S."/>
            <person name="Lan S."/>
            <person name="Zhang J.-S."/>
            <person name="Tsai W.-C."/>
            <person name="Van De Peer Y."/>
            <person name="Liu Z.-J."/>
        </authorList>
    </citation>
    <scope>NUCLEOTIDE SEQUENCE</scope>
    <source>
        <strain evidence="18">SCP</strain>
        <tissue evidence="18">Leaves</tissue>
    </source>
</reference>
<dbReference type="Pfam" id="PF00609">
    <property type="entry name" value="DAGK_acc"/>
    <property type="match status" value="1"/>
</dbReference>
<feature type="region of interest" description="Disordered" evidence="14">
    <location>
        <begin position="800"/>
        <end position="824"/>
    </location>
</feature>
<feature type="region of interest" description="Disordered" evidence="14">
    <location>
        <begin position="258"/>
        <end position="298"/>
    </location>
</feature>
<feature type="transmembrane region" description="Helical" evidence="15">
    <location>
        <begin position="27"/>
        <end position="46"/>
    </location>
</feature>
<evidence type="ECO:0000256" key="9">
    <source>
        <dbReference type="ARBA" id="ARBA00022833"/>
    </source>
</evidence>
<evidence type="ECO:0000256" key="4">
    <source>
        <dbReference type="ARBA" id="ARBA00022723"/>
    </source>
</evidence>
<dbReference type="InterPro" id="IPR046349">
    <property type="entry name" value="C1-like_sf"/>
</dbReference>
<dbReference type="EC" id="2.7.1.107" evidence="13"/>
<dbReference type="SMART" id="SM00109">
    <property type="entry name" value="C1"/>
    <property type="match status" value="2"/>
</dbReference>
<feature type="domain" description="Phorbol-ester/DAG-type" evidence="16">
    <location>
        <begin position="79"/>
        <end position="138"/>
    </location>
</feature>
<keyword evidence="3 13" id="KW-0808">Transferase</keyword>
<protein>
    <recommendedName>
        <fullName evidence="13">Diacylglycerol kinase</fullName>
        <shortName evidence="13">DAG kinase</shortName>
        <ecNumber evidence="13">2.7.1.107</ecNumber>
    </recommendedName>
</protein>
<evidence type="ECO:0000256" key="8">
    <source>
        <dbReference type="ARBA" id="ARBA00022777"/>
    </source>
</evidence>
<feature type="compositionally biased region" description="Polar residues" evidence="14">
    <location>
        <begin position="281"/>
        <end position="294"/>
    </location>
</feature>
<comment type="caution">
    <text evidence="18">The sequence shown here is derived from an EMBL/GenBank/DDBJ whole genome shotgun (WGS) entry which is preliminary data.</text>
</comment>
<comment type="catalytic activity">
    <reaction evidence="13">
        <text>a 1,2-diacyl-sn-glycerol + ATP = a 1,2-diacyl-sn-glycero-3-phosphate + ADP + H(+)</text>
        <dbReference type="Rhea" id="RHEA:10272"/>
        <dbReference type="ChEBI" id="CHEBI:15378"/>
        <dbReference type="ChEBI" id="CHEBI:17815"/>
        <dbReference type="ChEBI" id="CHEBI:30616"/>
        <dbReference type="ChEBI" id="CHEBI:58608"/>
        <dbReference type="ChEBI" id="CHEBI:456216"/>
        <dbReference type="EC" id="2.7.1.107"/>
    </reaction>
</comment>
<keyword evidence="10 13" id="KW-0067">ATP-binding</keyword>
<dbReference type="Pfam" id="PF00781">
    <property type="entry name" value="DAGK_cat"/>
    <property type="match status" value="1"/>
</dbReference>
<evidence type="ECO:0000259" key="17">
    <source>
        <dbReference type="PROSITE" id="PS50146"/>
    </source>
</evidence>
<evidence type="ECO:0000256" key="10">
    <source>
        <dbReference type="ARBA" id="ARBA00022840"/>
    </source>
</evidence>
<dbReference type="InterPro" id="IPR000756">
    <property type="entry name" value="Diacylglycerol_kin_accessory"/>
</dbReference>
<dbReference type="Proteomes" id="UP001179952">
    <property type="component" value="Unassembled WGS sequence"/>
</dbReference>
<dbReference type="PANTHER" id="PTHR11255:SF54">
    <property type="entry name" value="DIACYLGLYCEROL KINASE THETA"/>
    <property type="match status" value="1"/>
</dbReference>
<dbReference type="FunFam" id="2.60.200.40:FF:000006">
    <property type="entry name" value="Diacylglycerol kinase"/>
    <property type="match status" value="1"/>
</dbReference>
<keyword evidence="9" id="KW-0862">Zinc</keyword>
<reference evidence="18" key="1">
    <citation type="journal article" date="2023" name="Nat. Commun.">
        <title>Diploid and tetraploid genomes of Acorus and the evolution of monocots.</title>
        <authorList>
            <person name="Ma L."/>
            <person name="Liu K.W."/>
            <person name="Li Z."/>
            <person name="Hsiao Y.Y."/>
            <person name="Qi Y."/>
            <person name="Fu T."/>
            <person name="Tang G.D."/>
            <person name="Zhang D."/>
            <person name="Sun W.H."/>
            <person name="Liu D.K."/>
            <person name="Li Y."/>
            <person name="Chen G.Z."/>
            <person name="Liu X.D."/>
            <person name="Liao X.Y."/>
            <person name="Jiang Y.T."/>
            <person name="Yu X."/>
            <person name="Hao Y."/>
            <person name="Huang J."/>
            <person name="Zhao X.W."/>
            <person name="Ke S."/>
            <person name="Chen Y.Y."/>
            <person name="Wu W.L."/>
            <person name="Hsu J.L."/>
            <person name="Lin Y.F."/>
            <person name="Huang M.D."/>
            <person name="Li C.Y."/>
            <person name="Huang L."/>
            <person name="Wang Z.W."/>
            <person name="Zhao X."/>
            <person name="Zhong W.Y."/>
            <person name="Peng D.H."/>
            <person name="Ahmad S."/>
            <person name="Lan S."/>
            <person name="Zhang J.S."/>
            <person name="Tsai W.C."/>
            <person name="Van de Peer Y."/>
            <person name="Liu Z.J."/>
        </authorList>
    </citation>
    <scope>NUCLEOTIDE SEQUENCE</scope>
    <source>
        <strain evidence="18">SCP</strain>
    </source>
</reference>
<dbReference type="SMART" id="SM00045">
    <property type="entry name" value="DAGKa"/>
    <property type="match status" value="1"/>
</dbReference>
<evidence type="ECO:0000256" key="1">
    <source>
        <dbReference type="ARBA" id="ARBA00004370"/>
    </source>
</evidence>
<dbReference type="PANTHER" id="PTHR11255">
    <property type="entry name" value="DIACYLGLYCEROL KINASE"/>
    <property type="match status" value="1"/>
</dbReference>
<name>A0AAV9BDQ3_ACOGR</name>
<evidence type="ECO:0000256" key="11">
    <source>
        <dbReference type="ARBA" id="ARBA00023016"/>
    </source>
</evidence>
<dbReference type="Gene3D" id="3.30.60.20">
    <property type="match status" value="1"/>
</dbReference>
<evidence type="ECO:0000256" key="14">
    <source>
        <dbReference type="SAM" id="MobiDB-lite"/>
    </source>
</evidence>
<dbReference type="AlphaFoldDB" id="A0AAV9BDQ3"/>
<dbReference type="SUPFAM" id="SSF111331">
    <property type="entry name" value="NAD kinase/diacylglycerol kinase-like"/>
    <property type="match status" value="1"/>
</dbReference>
<keyword evidence="19" id="KW-1185">Reference proteome</keyword>
<keyword evidence="12 15" id="KW-0472">Membrane</keyword>
<organism evidence="18 19">
    <name type="scientific">Acorus gramineus</name>
    <name type="common">Dwarf sweet flag</name>
    <dbReference type="NCBI Taxonomy" id="55184"/>
    <lineage>
        <taxon>Eukaryota</taxon>
        <taxon>Viridiplantae</taxon>
        <taxon>Streptophyta</taxon>
        <taxon>Embryophyta</taxon>
        <taxon>Tracheophyta</taxon>
        <taxon>Spermatophyta</taxon>
        <taxon>Magnoliopsida</taxon>
        <taxon>Liliopsida</taxon>
        <taxon>Acoraceae</taxon>
        <taxon>Acorus</taxon>
    </lineage>
</organism>
<dbReference type="GO" id="GO:0005524">
    <property type="term" value="F:ATP binding"/>
    <property type="evidence" value="ECO:0007669"/>
    <property type="project" value="UniProtKB-KW"/>
</dbReference>
<dbReference type="Gene3D" id="3.40.50.10330">
    <property type="entry name" value="Probable inorganic polyphosphate/atp-NAD kinase, domain 1"/>
    <property type="match status" value="1"/>
</dbReference>
<evidence type="ECO:0000256" key="12">
    <source>
        <dbReference type="ARBA" id="ARBA00023136"/>
    </source>
</evidence>
<evidence type="ECO:0000256" key="5">
    <source>
        <dbReference type="ARBA" id="ARBA00022737"/>
    </source>
</evidence>
<proteinExistence type="inferred from homology"/>
<dbReference type="InterPro" id="IPR017438">
    <property type="entry name" value="ATP-NAD_kinase_N"/>
</dbReference>
<comment type="subcellular location">
    <subcellularLocation>
        <location evidence="1">Membrane</location>
    </subcellularLocation>
</comment>
<dbReference type="PROSITE" id="PS50081">
    <property type="entry name" value="ZF_DAG_PE_2"/>
    <property type="match status" value="1"/>
</dbReference>
<evidence type="ECO:0000256" key="3">
    <source>
        <dbReference type="ARBA" id="ARBA00022679"/>
    </source>
</evidence>
<dbReference type="FunFam" id="3.40.50.10330:FF:000006">
    <property type="entry name" value="Diacylglycerol kinase"/>
    <property type="match status" value="1"/>
</dbReference>
<dbReference type="InterPro" id="IPR001206">
    <property type="entry name" value="Diacylglycerol_kinase_cat_dom"/>
</dbReference>
<dbReference type="InterPro" id="IPR002219">
    <property type="entry name" value="PKC_DAG/PE"/>
</dbReference>
<evidence type="ECO:0000256" key="15">
    <source>
        <dbReference type="SAM" id="Phobius"/>
    </source>
</evidence>
<keyword evidence="8 13" id="KW-0418">Kinase</keyword>
<dbReference type="SMART" id="SM00046">
    <property type="entry name" value="DAGKc"/>
    <property type="match status" value="1"/>
</dbReference>
<evidence type="ECO:0000256" key="7">
    <source>
        <dbReference type="ARBA" id="ARBA00022771"/>
    </source>
</evidence>
<keyword evidence="11" id="KW-0346">Stress response</keyword>
<accession>A0AAV9BDQ3</accession>
<keyword evidence="4" id="KW-0479">Metal-binding</keyword>
<dbReference type="GO" id="GO:0016020">
    <property type="term" value="C:membrane"/>
    <property type="evidence" value="ECO:0007669"/>
    <property type="project" value="UniProtKB-SubCell"/>
</dbReference>
<sequence>MDNYKEECWSFLRGWISNSYDGSESHLLAVACFTAFFIGILTIIYTTTSWRKFINLSWLKPVARSKKKLRVKRKIPVAPHTWILESISRATNLNCCVCLEPLSVIQPLGMASDYSVHSCDICGVAAHMTCSQNANKDCKCLSLFGYKHIIHQWTEQWTEILDRAEETPCCSYCEEPCGGSFLGGSPIWRCMWCQHLVHAECHGSLVDEMGDNCDLGPFKRLVLSPLYVKELSKSMTGGFLSSITHGANELASTVRGHIRSKSKKYKHGSENSVESGNGSSTADSAPESNVDTRQSVNVSNVVSENRNCAVDAGEINGKMEVNSNLKRSASSTQHDDSLCLGMKQKYELIDLPPDARPLLVFINKKSGAQRGDSLKRRLRILLNPLQVFELSSTQGPEAGLFLFRRVPHFKILVCGGDGTVGWVLGAIDKQNFESPPPVAILPAGTGNDLARVLSWGGGLGVIERQGGLYTVLHHIEHAAVTILDRWKIAIESQQSKSDYPTKYMNNYLGIGCDAKVALDIHNLREENPEKFYSQFFNKVLYAREGARNIMDRTFADFPWQIRLEVDGDEIEVPEDAEGVLVANIGSYMGGVDLWQNEDENYDNFDPQSMHDKILEVVSITGMWHLGKLQVGLSRARRLAQGQSIKIQLFAPLPVQIDGEPWFQQPCTLRISHHGQAFMLKRAAEEPLGHAAAIITDVLENAETNHVITAAQKRALLQEMALHHKRFGQFNAAISPMNSSYPPRFPDTSQPPQPLYAPRVQVRQVFWAVRAPQGLVELFRHRLELNRVVQGALDPVDGVRPPQGSWSHHGPAKPVRYGHELMQVE</sequence>
<keyword evidence="7" id="KW-0863">Zinc-finger</keyword>
<gene>
    <name evidence="18" type="ORF">QJS04_geneDACA008032</name>
</gene>
<dbReference type="Gene3D" id="2.60.200.40">
    <property type="match status" value="1"/>
</dbReference>
<keyword evidence="5" id="KW-0677">Repeat</keyword>
<dbReference type="CDD" id="cd20805">
    <property type="entry name" value="C1_DGK_rpt2"/>
    <property type="match status" value="1"/>
</dbReference>
<evidence type="ECO:0000259" key="16">
    <source>
        <dbReference type="PROSITE" id="PS50081"/>
    </source>
</evidence>
<evidence type="ECO:0000256" key="2">
    <source>
        <dbReference type="ARBA" id="ARBA00009280"/>
    </source>
</evidence>
<dbReference type="EMBL" id="JAUJYN010000004">
    <property type="protein sequence ID" value="KAK1274193.1"/>
    <property type="molecule type" value="Genomic_DNA"/>
</dbReference>
<evidence type="ECO:0000256" key="13">
    <source>
        <dbReference type="RuleBase" id="RU361128"/>
    </source>
</evidence>
<feature type="compositionally biased region" description="Low complexity" evidence="14">
    <location>
        <begin position="270"/>
        <end position="280"/>
    </location>
</feature>
<dbReference type="InterPro" id="IPR037607">
    <property type="entry name" value="DGK"/>
</dbReference>
<feature type="domain" description="DAGKc" evidence="17">
    <location>
        <begin position="353"/>
        <end position="492"/>
    </location>
</feature>
<evidence type="ECO:0000313" key="19">
    <source>
        <dbReference type="Proteomes" id="UP001179952"/>
    </source>
</evidence>
<dbReference type="GO" id="GO:0007200">
    <property type="term" value="P:phospholipase C-activating G protein-coupled receptor signaling pathway"/>
    <property type="evidence" value="ECO:0007669"/>
    <property type="project" value="InterPro"/>
</dbReference>
<evidence type="ECO:0000313" key="18">
    <source>
        <dbReference type="EMBL" id="KAK1274193.1"/>
    </source>
</evidence>
<dbReference type="GO" id="GO:0008270">
    <property type="term" value="F:zinc ion binding"/>
    <property type="evidence" value="ECO:0007669"/>
    <property type="project" value="UniProtKB-KW"/>
</dbReference>
<dbReference type="PROSITE" id="PS50146">
    <property type="entry name" value="DAGK"/>
    <property type="match status" value="1"/>
</dbReference>
<dbReference type="Pfam" id="PF00130">
    <property type="entry name" value="C1_1"/>
    <property type="match status" value="1"/>
</dbReference>
<evidence type="ECO:0000256" key="6">
    <source>
        <dbReference type="ARBA" id="ARBA00022741"/>
    </source>
</evidence>
<dbReference type="SUPFAM" id="SSF57889">
    <property type="entry name" value="Cysteine-rich domain"/>
    <property type="match status" value="1"/>
</dbReference>
<dbReference type="InterPro" id="IPR016064">
    <property type="entry name" value="NAD/diacylglycerol_kinase_sf"/>
</dbReference>
<comment type="similarity">
    <text evidence="2 13">Belongs to the eukaryotic diacylglycerol kinase family.</text>
</comment>
<dbReference type="GO" id="GO:0004143">
    <property type="term" value="F:ATP-dependent diacylglycerol kinase activity"/>
    <property type="evidence" value="ECO:0007669"/>
    <property type="project" value="UniProtKB-EC"/>
</dbReference>
<keyword evidence="15" id="KW-1133">Transmembrane helix</keyword>
<keyword evidence="6 13" id="KW-0547">Nucleotide-binding</keyword>
<keyword evidence="15" id="KW-0812">Transmembrane</keyword>